<keyword evidence="1" id="KW-0812">Transmembrane</keyword>
<dbReference type="AlphaFoldDB" id="A0A120FR93"/>
<keyword evidence="1" id="KW-0472">Membrane</keyword>
<dbReference type="Proteomes" id="UP000057737">
    <property type="component" value="Unassembled WGS sequence"/>
</dbReference>
<name>A0A120FR93_9BRAD</name>
<dbReference type="EMBL" id="LNCU01000026">
    <property type="protein sequence ID" value="KWV59749.1"/>
    <property type="molecule type" value="Genomic_DNA"/>
</dbReference>
<organism evidence="2 3">
    <name type="scientific">Bradyrhizobium macuxiense</name>
    <dbReference type="NCBI Taxonomy" id="1755647"/>
    <lineage>
        <taxon>Bacteria</taxon>
        <taxon>Pseudomonadati</taxon>
        <taxon>Pseudomonadota</taxon>
        <taxon>Alphaproteobacteria</taxon>
        <taxon>Hyphomicrobiales</taxon>
        <taxon>Nitrobacteraceae</taxon>
        <taxon>Bradyrhizobium</taxon>
    </lineage>
</organism>
<comment type="caution">
    <text evidence="2">The sequence shown here is derived from an EMBL/GenBank/DDBJ whole genome shotgun (WGS) entry which is preliminary data.</text>
</comment>
<dbReference type="OrthoDB" id="8239721at2"/>
<feature type="transmembrane region" description="Helical" evidence="1">
    <location>
        <begin position="35"/>
        <end position="51"/>
    </location>
</feature>
<proteinExistence type="predicted"/>
<protein>
    <submittedName>
        <fullName evidence="2">Uncharacterized protein</fullName>
    </submittedName>
</protein>
<evidence type="ECO:0000256" key="1">
    <source>
        <dbReference type="SAM" id="Phobius"/>
    </source>
</evidence>
<evidence type="ECO:0000313" key="2">
    <source>
        <dbReference type="EMBL" id="KWV59749.1"/>
    </source>
</evidence>
<evidence type="ECO:0000313" key="3">
    <source>
        <dbReference type="Proteomes" id="UP000057737"/>
    </source>
</evidence>
<dbReference type="RefSeq" id="WP_066501351.1">
    <property type="nucleotide sequence ID" value="NZ_LNCU01000026.1"/>
</dbReference>
<accession>A0A120FR93</accession>
<reference evidence="2 3" key="1">
    <citation type="submission" date="2015-11" db="EMBL/GenBank/DDBJ databases">
        <title>Draft Genome Sequence of the Strain BR 10303 (Bradyrhizobium sp.) isolated from nodules of Centrolobium paraense.</title>
        <authorList>
            <person name="Zelli J.E."/>
            <person name="Simoes-Araujo J.L."/>
            <person name="Barauna A.C."/>
            <person name="Silva K."/>
        </authorList>
    </citation>
    <scope>NUCLEOTIDE SEQUENCE [LARGE SCALE GENOMIC DNA]</scope>
    <source>
        <strain evidence="2 3">BR 10303</strain>
    </source>
</reference>
<keyword evidence="3" id="KW-1185">Reference proteome</keyword>
<keyword evidence="1" id="KW-1133">Transmembrane helix</keyword>
<gene>
    <name evidence="2" type="ORF">AS156_30470</name>
</gene>
<sequence>MKPAVPLILCSIAFGVLWTSGMLWSSGAIDSTNVIILSICGAFAGVAWYYAMRWVFQFAHLVPPCDPPVRPGTDR</sequence>